<keyword evidence="3" id="KW-0812">Transmembrane</keyword>
<dbReference type="OrthoDB" id="425534at2759"/>
<dbReference type="InParanoid" id="D8Q512"/>
<evidence type="ECO:0000256" key="1">
    <source>
        <dbReference type="ARBA" id="ARBA00010088"/>
    </source>
</evidence>
<dbReference type="PANTHER" id="PTHR43248">
    <property type="entry name" value="2-SUCCINYL-6-HYDROXY-2,4-CYCLOHEXADIENE-1-CARBOXYLATE SYNTHASE"/>
    <property type="match status" value="1"/>
</dbReference>
<evidence type="ECO:0000259" key="6">
    <source>
        <dbReference type="Pfam" id="PF08386"/>
    </source>
</evidence>
<feature type="signal peptide" evidence="4">
    <location>
        <begin position="1"/>
        <end position="24"/>
    </location>
</feature>
<evidence type="ECO:0000313" key="7">
    <source>
        <dbReference type="EMBL" id="EFI96887.1"/>
    </source>
</evidence>
<dbReference type="eggNOG" id="ENOG502SIH4">
    <property type="taxonomic scope" value="Eukaryota"/>
</dbReference>
<feature type="chain" id="PRO_5003120542" description="Peptidase S33 tripeptidyl aminopeptidase-like C-terminal domain-containing protein" evidence="4">
    <location>
        <begin position="25"/>
        <end position="672"/>
    </location>
</feature>
<evidence type="ECO:0008006" key="9">
    <source>
        <dbReference type="Google" id="ProtNLM"/>
    </source>
</evidence>
<dbReference type="SUPFAM" id="SSF53474">
    <property type="entry name" value="alpha/beta-Hydrolases"/>
    <property type="match status" value="1"/>
</dbReference>
<gene>
    <name evidence="7" type="ORF">SCHCODRAFT_234908</name>
</gene>
<dbReference type="KEGG" id="scm:SCHCO_02701331"/>
<feature type="domain" description="AB hydrolase-1" evidence="5">
    <location>
        <begin position="86"/>
        <end position="257"/>
    </location>
</feature>
<dbReference type="GeneID" id="9596318"/>
<dbReference type="RefSeq" id="XP_003031790.1">
    <property type="nucleotide sequence ID" value="XM_003031744.1"/>
</dbReference>
<dbReference type="InterPro" id="IPR029058">
    <property type="entry name" value="AB_hydrolase_fold"/>
</dbReference>
<evidence type="ECO:0000313" key="8">
    <source>
        <dbReference type="Proteomes" id="UP000007431"/>
    </source>
</evidence>
<keyword evidence="3" id="KW-0472">Membrane</keyword>
<dbReference type="Gene3D" id="3.40.50.1820">
    <property type="entry name" value="alpha/beta hydrolase"/>
    <property type="match status" value="1"/>
</dbReference>
<dbReference type="AlphaFoldDB" id="D8Q512"/>
<reference evidence="7 8" key="1">
    <citation type="journal article" date="2010" name="Nat. Biotechnol.">
        <title>Genome sequence of the model mushroom Schizophyllum commune.</title>
        <authorList>
            <person name="Ohm R.A."/>
            <person name="de Jong J.F."/>
            <person name="Lugones L.G."/>
            <person name="Aerts A."/>
            <person name="Kothe E."/>
            <person name="Stajich J.E."/>
            <person name="de Vries R.P."/>
            <person name="Record E."/>
            <person name="Levasseur A."/>
            <person name="Baker S.E."/>
            <person name="Bartholomew K.A."/>
            <person name="Coutinho P.M."/>
            <person name="Erdmann S."/>
            <person name="Fowler T.J."/>
            <person name="Gathman A.C."/>
            <person name="Lombard V."/>
            <person name="Henrissat B."/>
            <person name="Knabe N."/>
            <person name="Kuees U."/>
            <person name="Lilly W.W."/>
            <person name="Lindquist E."/>
            <person name="Lucas S."/>
            <person name="Magnuson J.K."/>
            <person name="Piumi F."/>
            <person name="Raudaskoski M."/>
            <person name="Salamov A."/>
            <person name="Schmutz J."/>
            <person name="Schwarze F.W.M.R."/>
            <person name="vanKuyk P.A."/>
            <person name="Horton J.S."/>
            <person name="Grigoriev I.V."/>
            <person name="Woesten H.A.B."/>
        </authorList>
    </citation>
    <scope>NUCLEOTIDE SEQUENCE [LARGE SCALE GENOMIC DNA]</scope>
    <source>
        <strain evidence="8">H4-8 / FGSC 9210</strain>
    </source>
</reference>
<dbReference type="InterPro" id="IPR013595">
    <property type="entry name" value="Pept_S33_TAP-like_C"/>
</dbReference>
<dbReference type="Pfam" id="PF00561">
    <property type="entry name" value="Abhydrolase_1"/>
    <property type="match status" value="1"/>
</dbReference>
<dbReference type="PANTHER" id="PTHR43248:SF25">
    <property type="entry name" value="AB HYDROLASE-1 DOMAIN-CONTAINING PROTEIN-RELATED"/>
    <property type="match status" value="1"/>
</dbReference>
<keyword evidence="2" id="KW-0378">Hydrolase</keyword>
<evidence type="ECO:0000256" key="4">
    <source>
        <dbReference type="SAM" id="SignalP"/>
    </source>
</evidence>
<keyword evidence="3" id="KW-1133">Transmembrane helix</keyword>
<organism evidence="8">
    <name type="scientific">Schizophyllum commune (strain H4-8 / FGSC 9210)</name>
    <name type="common">Split gill fungus</name>
    <dbReference type="NCBI Taxonomy" id="578458"/>
    <lineage>
        <taxon>Eukaryota</taxon>
        <taxon>Fungi</taxon>
        <taxon>Dikarya</taxon>
        <taxon>Basidiomycota</taxon>
        <taxon>Agaricomycotina</taxon>
        <taxon>Agaricomycetes</taxon>
        <taxon>Agaricomycetidae</taxon>
        <taxon>Agaricales</taxon>
        <taxon>Schizophyllaceae</taxon>
        <taxon>Schizophyllum</taxon>
    </lineage>
</organism>
<feature type="domain" description="Peptidase S33 tripeptidyl aminopeptidase-like C-terminal" evidence="6">
    <location>
        <begin position="426"/>
        <end position="528"/>
    </location>
</feature>
<proteinExistence type="inferred from homology"/>
<dbReference type="GO" id="GO:0016787">
    <property type="term" value="F:hydrolase activity"/>
    <property type="evidence" value="ECO:0007669"/>
    <property type="project" value="UniProtKB-KW"/>
</dbReference>
<dbReference type="HOGENOM" id="CLU_013364_5_1_1"/>
<dbReference type="Proteomes" id="UP000007431">
    <property type="component" value="Unassembled WGS sequence"/>
</dbReference>
<accession>D8Q512</accession>
<dbReference type="VEuPathDB" id="FungiDB:SCHCODRAFT_02701331"/>
<protein>
    <recommendedName>
        <fullName evidence="9">Peptidase S33 tripeptidyl aminopeptidase-like C-terminal domain-containing protein</fullName>
    </recommendedName>
</protein>
<name>D8Q512_SCHCM</name>
<keyword evidence="8" id="KW-1185">Reference proteome</keyword>
<comment type="similarity">
    <text evidence="1">Belongs to the peptidase S33 family.</text>
</comment>
<dbReference type="Pfam" id="PF08386">
    <property type="entry name" value="Abhydrolase_4"/>
    <property type="match status" value="1"/>
</dbReference>
<dbReference type="InterPro" id="IPR051601">
    <property type="entry name" value="Serine_prot/Carboxylest_S33"/>
</dbReference>
<evidence type="ECO:0000256" key="2">
    <source>
        <dbReference type="ARBA" id="ARBA00022801"/>
    </source>
</evidence>
<evidence type="ECO:0000256" key="3">
    <source>
        <dbReference type="SAM" id="Phobius"/>
    </source>
</evidence>
<dbReference type="OMA" id="YDVTAMR"/>
<evidence type="ECO:0000259" key="5">
    <source>
        <dbReference type="Pfam" id="PF00561"/>
    </source>
</evidence>
<feature type="transmembrane region" description="Helical" evidence="3">
    <location>
        <begin position="608"/>
        <end position="631"/>
    </location>
</feature>
<dbReference type="EMBL" id="GL377306">
    <property type="protein sequence ID" value="EFI96887.1"/>
    <property type="molecule type" value="Genomic_DNA"/>
</dbReference>
<keyword evidence="4" id="KW-0732">Signal</keyword>
<dbReference type="InterPro" id="IPR000073">
    <property type="entry name" value="AB_hydrolase_1"/>
</dbReference>
<sequence>MRAAAFSTLSGAVIATSFVKSASAAQLNSTIEWSSCADLNPAYGNFNDSLRCGYYDVPLDWADESVGTARLAVVRYPAADKEKKGTIFFNPGGPGQSGLDFVIGGAESILLPLVGTGYDLVAWDPRGTGFTTPSDVRCFDSAEEQAAYGNGSLLQNFPVDPTNALLDAADVAEFYSRMNETDALYKGFGKQCVERRGDVLKYLGTAAAVRDMVALADYLEPERKEINYYGISYGTVIGATFVNMFPDRVGRVVIDGVVDAQLYSASPGYETISASVESRDAALLGFAKECAKAGTRCSFRLNATDTGDDILDRIYGMMKTINDLTKAGSLPDEVPNYTDIIKFIFNSLYTPNTWSTLADQLTAIYELLNGGDTTSVSRRFIKRQDTQDLPTSDSTLVISCGDSVDAGNTTIENTWDEILFVTRNISPLFGPLFNAQGTSCYAWPVRAVERYSGPWNNKLSNKILVIGNQADPVTPFRNAKQVADQLGESAVLIEQSGYGHGSIAEYSNCTMSILQSYFESGKTPENDRMYCFVNEDNLILFPDQSNNTANATASTTPDDDSSAPSFANAVDLSVSDTTSAYSDNLNDAIDEVHEDVEVADLRQAKNTLMITTIVFGALSVILGAALAFVVIRSLRERAKYSRVRAAEILEPAWAANTPAVVDPYADRPGEKL</sequence>